<dbReference type="AlphaFoldDB" id="A0A644UG74"/>
<gene>
    <name evidence="1" type="ORF">SDC9_23761</name>
</gene>
<organism evidence="1">
    <name type="scientific">bioreactor metagenome</name>
    <dbReference type="NCBI Taxonomy" id="1076179"/>
    <lineage>
        <taxon>unclassified sequences</taxon>
        <taxon>metagenomes</taxon>
        <taxon>ecological metagenomes</taxon>
    </lineage>
</organism>
<protein>
    <recommendedName>
        <fullName evidence="2">Transposase IS30-like HTH domain-containing protein</fullName>
    </recommendedName>
</protein>
<proteinExistence type="predicted"/>
<sequence length="67" mass="7679">MRHWYDFPELLDRRKLKGLVDAGLSVRELSVREGCSRQCVVTALNRHGLTAKGQRGVMPRFLGRRKG</sequence>
<accession>A0A644UG74</accession>
<evidence type="ECO:0000313" key="1">
    <source>
        <dbReference type="EMBL" id="MPL77901.1"/>
    </source>
</evidence>
<dbReference type="EMBL" id="VSSQ01000111">
    <property type="protein sequence ID" value="MPL77901.1"/>
    <property type="molecule type" value="Genomic_DNA"/>
</dbReference>
<evidence type="ECO:0008006" key="2">
    <source>
        <dbReference type="Google" id="ProtNLM"/>
    </source>
</evidence>
<name>A0A644UG74_9ZZZZ</name>
<reference evidence="1" key="1">
    <citation type="submission" date="2019-08" db="EMBL/GenBank/DDBJ databases">
        <authorList>
            <person name="Kucharzyk K."/>
            <person name="Murdoch R.W."/>
            <person name="Higgins S."/>
            <person name="Loffler F."/>
        </authorList>
    </citation>
    <scope>NUCLEOTIDE SEQUENCE</scope>
</reference>
<comment type="caution">
    <text evidence="1">The sequence shown here is derived from an EMBL/GenBank/DDBJ whole genome shotgun (WGS) entry which is preliminary data.</text>
</comment>